<keyword evidence="2" id="KW-1185">Reference proteome</keyword>
<dbReference type="InterPro" id="IPR007813">
    <property type="entry name" value="PilN"/>
</dbReference>
<evidence type="ECO:0000313" key="2">
    <source>
        <dbReference type="Proteomes" id="UP000443582"/>
    </source>
</evidence>
<dbReference type="Proteomes" id="UP000443582">
    <property type="component" value="Unassembled WGS sequence"/>
</dbReference>
<reference evidence="2" key="1">
    <citation type="journal article" date="2019" name="Int. J. Syst. Evol. Microbiol.">
        <title>Halobacteriovorax valvorus sp. nov., a novel prokaryotic predator isolated from coastal seawater of China.</title>
        <authorList>
            <person name="Chen M.-X."/>
        </authorList>
    </citation>
    <scope>NUCLEOTIDE SEQUENCE [LARGE SCALE GENOMIC DNA]</scope>
    <source>
        <strain evidence="2">BL9</strain>
    </source>
</reference>
<dbReference type="Pfam" id="PF05137">
    <property type="entry name" value="PilN"/>
    <property type="match status" value="1"/>
</dbReference>
<dbReference type="RefSeq" id="WP_114706138.1">
    <property type="nucleotide sequence ID" value="NZ_QDKL01000001.1"/>
</dbReference>
<sequence length="210" mass="24088">MIEINLLEKKKPLELPVVLGIDLNQVNKKSLVIGYVIYFILTSYVIPSFDDENKDVRDQIQQARSQYNKVKQEVDSYGSLNEVMNAFSKRIEELKSREDLVAKVMSKKSNPYKVLRGLSSSLNDDIWFNQLSIDKDRVIKIEGESISFSSVGDFVNNVKELEYFISRGNFTGETFGMKELKETQDELYGEKVTLQSFVIEGKIQSYGDLN</sequence>
<organism evidence="1 2">
    <name type="scientific">Halobacteriovorax vibrionivorans</name>
    <dbReference type="NCBI Taxonomy" id="2152716"/>
    <lineage>
        <taxon>Bacteria</taxon>
        <taxon>Pseudomonadati</taxon>
        <taxon>Bdellovibrionota</taxon>
        <taxon>Bacteriovoracia</taxon>
        <taxon>Bacteriovoracales</taxon>
        <taxon>Halobacteriovoraceae</taxon>
        <taxon>Halobacteriovorax</taxon>
    </lineage>
</organism>
<gene>
    <name evidence="1" type="ORF">DAY19_05320</name>
</gene>
<evidence type="ECO:0000313" key="1">
    <source>
        <dbReference type="EMBL" id="RZF23190.1"/>
    </source>
</evidence>
<proteinExistence type="predicted"/>
<protein>
    <submittedName>
        <fullName evidence="1">Uncharacterized protein</fullName>
    </submittedName>
</protein>
<comment type="caution">
    <text evidence="1">The sequence shown here is derived from an EMBL/GenBank/DDBJ whole genome shotgun (WGS) entry which is preliminary data.</text>
</comment>
<accession>A0ABY0IKW8</accession>
<name>A0ABY0IKW8_9BACT</name>
<dbReference type="EMBL" id="QDKL01000001">
    <property type="protein sequence ID" value="RZF23190.1"/>
    <property type="molecule type" value="Genomic_DNA"/>
</dbReference>